<keyword evidence="1" id="KW-0819">tRNA processing</keyword>
<evidence type="ECO:0000256" key="11">
    <source>
        <dbReference type="ARBA" id="ARBA00047635"/>
    </source>
</evidence>
<dbReference type="PROSITE" id="PS50141">
    <property type="entry name" value="A_DEAMIN_EDITASE"/>
    <property type="match status" value="1"/>
</dbReference>
<dbReference type="Proteomes" id="UP000054928">
    <property type="component" value="Unassembled WGS sequence"/>
</dbReference>
<dbReference type="AlphaFoldDB" id="A0A0P1ATG5"/>
<evidence type="ECO:0000256" key="9">
    <source>
        <dbReference type="ARBA" id="ARBA00040502"/>
    </source>
</evidence>
<comment type="cofactor">
    <cofactor evidence="5">
        <name>1D-myo-inositol hexakisphosphate</name>
        <dbReference type="ChEBI" id="CHEBI:58130"/>
    </cofactor>
</comment>
<evidence type="ECO:0000256" key="7">
    <source>
        <dbReference type="ARBA" id="ARBA00038326"/>
    </source>
</evidence>
<dbReference type="GO" id="GO:0046872">
    <property type="term" value="F:metal ion binding"/>
    <property type="evidence" value="ECO:0007669"/>
    <property type="project" value="UniProtKB-KW"/>
</dbReference>
<evidence type="ECO:0000256" key="10">
    <source>
        <dbReference type="ARBA" id="ARBA00041760"/>
    </source>
</evidence>
<keyword evidence="4" id="KW-0862">Zinc</keyword>
<feature type="domain" description="A to I editase" evidence="12">
    <location>
        <begin position="37"/>
        <end position="448"/>
    </location>
</feature>
<dbReference type="GO" id="GO:0008033">
    <property type="term" value="P:tRNA processing"/>
    <property type="evidence" value="ECO:0007669"/>
    <property type="project" value="UniProtKB-KW"/>
</dbReference>
<evidence type="ECO:0000256" key="2">
    <source>
        <dbReference type="ARBA" id="ARBA00022723"/>
    </source>
</evidence>
<dbReference type="EMBL" id="CCYD01001204">
    <property type="protein sequence ID" value="CEG44576.1"/>
    <property type="molecule type" value="Genomic_DNA"/>
</dbReference>
<comment type="catalytic activity">
    <reaction evidence="11">
        <text>adenosine(37) in tRNA(Ala) + H2O + H(+) = inosine(37) in tRNA(Ala) + NH4(+)</text>
        <dbReference type="Rhea" id="RHEA:50968"/>
        <dbReference type="Rhea" id="RHEA-COMP:12855"/>
        <dbReference type="Rhea" id="RHEA-COMP:12856"/>
        <dbReference type="ChEBI" id="CHEBI:15377"/>
        <dbReference type="ChEBI" id="CHEBI:15378"/>
        <dbReference type="ChEBI" id="CHEBI:28938"/>
        <dbReference type="ChEBI" id="CHEBI:74411"/>
        <dbReference type="ChEBI" id="CHEBI:82852"/>
        <dbReference type="EC" id="3.5.4.34"/>
    </reaction>
</comment>
<dbReference type="GO" id="GO:0003723">
    <property type="term" value="F:RNA binding"/>
    <property type="evidence" value="ECO:0007669"/>
    <property type="project" value="InterPro"/>
</dbReference>
<reference evidence="14" key="1">
    <citation type="submission" date="2014-09" db="EMBL/GenBank/DDBJ databases">
        <authorList>
            <person name="Sharma Rahul"/>
            <person name="Thines Marco"/>
        </authorList>
    </citation>
    <scope>NUCLEOTIDE SEQUENCE [LARGE SCALE GENOMIC DNA]</scope>
</reference>
<evidence type="ECO:0000256" key="1">
    <source>
        <dbReference type="ARBA" id="ARBA00022694"/>
    </source>
</evidence>
<dbReference type="PANTHER" id="PTHR46516">
    <property type="entry name" value="TRNA-SPECIFIC ADENOSINE DEAMINASE 1"/>
    <property type="match status" value="1"/>
</dbReference>
<dbReference type="OrthoDB" id="10268011at2759"/>
<dbReference type="InterPro" id="IPR002466">
    <property type="entry name" value="A_deamin"/>
</dbReference>
<sequence length="450" mass="51187">MLSPDITSGVAHAVLQWFTSSVQCQNRIPSSQWTVLSAATGNKCLGRRDLNADGLAVNDCHAEVLARRAFMRYLYAEALLWQEDGQESNLKSIFMRHPTLHRLVLKPQNSLHLFISESPCGDAAIYELKQDVVDRLVQYRQSKEIGQYEKRQRTEFRLTGAKVQNKRLREADSLVYQDTPSDNKFSQVVGVARVKSGRSDLPLDKQTLSMSCSDKIARWNALGLQGSLLLQWFDPVYLRSIVVMEDFWAISVEKQEQALRRAVCVRLKERNALVEGALVSCETSIVSGFPQFSRRRTSYRTPSSLAVNWTTRESWTRVDRWSLGAGATEAFEFIVRFFSRFDLEFLIAATGFKQGAQKASDMDQAALEKVASRLAKKNMLRAFDYLLGHHSDCTIRLNYLQLKQLDEMIAISTSPRTTNALIGCKICRHQFFHGFSDWIGTPSSFKQFKL</sequence>
<dbReference type="RefSeq" id="XP_024580945.1">
    <property type="nucleotide sequence ID" value="XM_024730694.1"/>
</dbReference>
<evidence type="ECO:0000256" key="4">
    <source>
        <dbReference type="ARBA" id="ARBA00022833"/>
    </source>
</evidence>
<keyword evidence="14" id="KW-1185">Reference proteome</keyword>
<dbReference type="SMART" id="SM00552">
    <property type="entry name" value="ADEAMc"/>
    <property type="match status" value="1"/>
</dbReference>
<dbReference type="EC" id="3.5.4.34" evidence="8"/>
<evidence type="ECO:0000256" key="5">
    <source>
        <dbReference type="ARBA" id="ARBA00037026"/>
    </source>
</evidence>
<dbReference type="STRING" id="4781.A0A0P1ATG5"/>
<dbReference type="GeneID" id="36395982"/>
<evidence type="ECO:0000256" key="6">
    <source>
        <dbReference type="ARBA" id="ARBA00037784"/>
    </source>
</evidence>
<keyword evidence="3" id="KW-0378">Hydrolase</keyword>
<dbReference type="OMA" id="NWTTRES"/>
<evidence type="ECO:0000256" key="8">
    <source>
        <dbReference type="ARBA" id="ARBA00038940"/>
    </source>
</evidence>
<comment type="similarity">
    <text evidence="7">Belongs to the ADAT1 family.</text>
</comment>
<comment type="function">
    <text evidence="6">Specifically deaminates adenosine-37 to inosine in tRNA-Ala.</text>
</comment>
<dbReference type="GO" id="GO:0043829">
    <property type="term" value="F:tRNA-specific adenosine-37 deaminase activity"/>
    <property type="evidence" value="ECO:0007669"/>
    <property type="project" value="UniProtKB-EC"/>
</dbReference>
<proteinExistence type="inferred from homology"/>
<evidence type="ECO:0000313" key="14">
    <source>
        <dbReference type="Proteomes" id="UP000054928"/>
    </source>
</evidence>
<evidence type="ECO:0000259" key="12">
    <source>
        <dbReference type="PROSITE" id="PS50141"/>
    </source>
</evidence>
<keyword evidence="2" id="KW-0479">Metal-binding</keyword>
<dbReference type="Pfam" id="PF02137">
    <property type="entry name" value="A_deamin"/>
    <property type="match status" value="1"/>
</dbReference>
<name>A0A0P1ATG5_PLAHL</name>
<evidence type="ECO:0000313" key="13">
    <source>
        <dbReference type="EMBL" id="CEG44576.1"/>
    </source>
</evidence>
<accession>A0A0P1ATG5</accession>
<protein>
    <recommendedName>
        <fullName evidence="9">tRNA-specific adenosine deaminase 1</fullName>
        <ecNumber evidence="8">3.5.4.34</ecNumber>
    </recommendedName>
    <alternativeName>
        <fullName evidence="10">tRNA-specific adenosine-37 deaminase</fullName>
    </alternativeName>
</protein>
<dbReference type="PANTHER" id="PTHR46516:SF1">
    <property type="entry name" value="TRNA-SPECIFIC ADENOSINE DEAMINASE 1"/>
    <property type="match status" value="1"/>
</dbReference>
<evidence type="ECO:0000256" key="3">
    <source>
        <dbReference type="ARBA" id="ARBA00022801"/>
    </source>
</evidence>
<organism evidence="13 14">
    <name type="scientific">Plasmopara halstedii</name>
    <name type="common">Downy mildew of sunflower</name>
    <dbReference type="NCBI Taxonomy" id="4781"/>
    <lineage>
        <taxon>Eukaryota</taxon>
        <taxon>Sar</taxon>
        <taxon>Stramenopiles</taxon>
        <taxon>Oomycota</taxon>
        <taxon>Peronosporomycetes</taxon>
        <taxon>Peronosporales</taxon>
        <taxon>Peronosporaceae</taxon>
        <taxon>Plasmopara</taxon>
    </lineage>
</organism>